<keyword evidence="6 8" id="KW-1133">Transmembrane helix</keyword>
<dbReference type="KEGG" id="vta:B0701"/>
<dbReference type="GO" id="GO:0005886">
    <property type="term" value="C:plasma membrane"/>
    <property type="evidence" value="ECO:0007669"/>
    <property type="project" value="UniProtKB-SubCell"/>
</dbReference>
<evidence type="ECO:0000256" key="5">
    <source>
        <dbReference type="ARBA" id="ARBA00022692"/>
    </source>
</evidence>
<evidence type="ECO:0000256" key="1">
    <source>
        <dbReference type="ARBA" id="ARBA00004651"/>
    </source>
</evidence>
<feature type="transmembrane region" description="Helical" evidence="8">
    <location>
        <begin position="188"/>
        <end position="207"/>
    </location>
</feature>
<dbReference type="PANTHER" id="PTHR30472">
    <property type="entry name" value="FERRIC ENTEROBACTIN TRANSPORT SYSTEM PERMEASE PROTEIN"/>
    <property type="match status" value="1"/>
</dbReference>
<organism evidence="9 10">
    <name type="scientific">Vibrio tapetis subsp. tapetis</name>
    <dbReference type="NCBI Taxonomy" id="1671868"/>
    <lineage>
        <taxon>Bacteria</taxon>
        <taxon>Pseudomonadati</taxon>
        <taxon>Pseudomonadota</taxon>
        <taxon>Gammaproteobacteria</taxon>
        <taxon>Vibrionales</taxon>
        <taxon>Vibrionaceae</taxon>
        <taxon>Vibrio</taxon>
    </lineage>
</organism>
<keyword evidence="3" id="KW-0813">Transport</keyword>
<dbReference type="GO" id="GO:0033214">
    <property type="term" value="P:siderophore-iron import into cell"/>
    <property type="evidence" value="ECO:0007669"/>
    <property type="project" value="TreeGrafter"/>
</dbReference>
<comment type="subcellular location">
    <subcellularLocation>
        <location evidence="1">Cell membrane</location>
        <topology evidence="1">Multi-pass membrane protein</topology>
    </subcellularLocation>
</comment>
<feature type="transmembrane region" description="Helical" evidence="8">
    <location>
        <begin position="213"/>
        <end position="234"/>
    </location>
</feature>
<reference evidence="9 10" key="1">
    <citation type="submission" date="2017-10" db="EMBL/GenBank/DDBJ databases">
        <authorList>
            <person name="Banno H."/>
            <person name="Chua N.-H."/>
        </authorList>
    </citation>
    <scope>NUCLEOTIDE SEQUENCE [LARGE SCALE GENOMIC DNA]</scope>
    <source>
        <strain evidence="9">Vibrio tapetis CECT4600</strain>
    </source>
</reference>
<dbReference type="SUPFAM" id="SSF81345">
    <property type="entry name" value="ABC transporter involved in vitamin B12 uptake, BtuC"/>
    <property type="match status" value="1"/>
</dbReference>
<keyword evidence="10" id="KW-1185">Reference proteome</keyword>
<evidence type="ECO:0000256" key="2">
    <source>
        <dbReference type="ARBA" id="ARBA00007935"/>
    </source>
</evidence>
<feature type="transmembrane region" description="Helical" evidence="8">
    <location>
        <begin position="53"/>
        <end position="68"/>
    </location>
</feature>
<dbReference type="InterPro" id="IPR037294">
    <property type="entry name" value="ABC_BtuC-like"/>
</dbReference>
<sequence>MYLLIQVLFVFVLGGLANAQLNPTINFAVSVCVMVAVSLILFGLYFRKENPNILTLMLLGIIVGQLISNLSNFFILMLDPTDFAFLQGSMFASFNNINSDLVYVSLAPLLVVIALLFKLSRQLDVFWLDKDNAISLGVNVKKVTQRVLILVSVLISISTVLVGPILFFGLLVANLTRQSLRSYRHKDLMIFSALISIVMLLGGQWVVENVFSFETTISVIINFVGGLYFLYLLVRQKV</sequence>
<keyword evidence="5 8" id="KW-0812">Transmembrane</keyword>
<dbReference type="AlphaFoldDB" id="A0A2N8ZK97"/>
<feature type="transmembrane region" description="Helical" evidence="8">
    <location>
        <begin position="27"/>
        <end position="46"/>
    </location>
</feature>
<protein>
    <submittedName>
        <fullName evidence="9">Uncharacterized ABC transporter permease protein YclO</fullName>
    </submittedName>
</protein>
<proteinExistence type="inferred from homology"/>
<evidence type="ECO:0000256" key="6">
    <source>
        <dbReference type="ARBA" id="ARBA00022989"/>
    </source>
</evidence>
<evidence type="ECO:0000256" key="4">
    <source>
        <dbReference type="ARBA" id="ARBA00022475"/>
    </source>
</evidence>
<dbReference type="GO" id="GO:0022857">
    <property type="term" value="F:transmembrane transporter activity"/>
    <property type="evidence" value="ECO:0007669"/>
    <property type="project" value="InterPro"/>
</dbReference>
<name>A0A2N8ZK97_9VIBR</name>
<dbReference type="EMBL" id="LT960612">
    <property type="protein sequence ID" value="SON52312.1"/>
    <property type="molecule type" value="Genomic_DNA"/>
</dbReference>
<keyword evidence="7 8" id="KW-0472">Membrane</keyword>
<accession>A0A2N8ZK97</accession>
<evidence type="ECO:0000313" key="10">
    <source>
        <dbReference type="Proteomes" id="UP000235828"/>
    </source>
</evidence>
<evidence type="ECO:0000256" key="3">
    <source>
        <dbReference type="ARBA" id="ARBA00022448"/>
    </source>
</evidence>
<dbReference type="Gene3D" id="1.10.3470.10">
    <property type="entry name" value="ABC transporter involved in vitamin B12 uptake, BtuC"/>
    <property type="match status" value="1"/>
</dbReference>
<gene>
    <name evidence="9" type="ORF">VTAP4600_B0701</name>
</gene>
<keyword evidence="4" id="KW-1003">Cell membrane</keyword>
<evidence type="ECO:0000256" key="7">
    <source>
        <dbReference type="ARBA" id="ARBA00023136"/>
    </source>
</evidence>
<feature type="transmembrane region" description="Helical" evidence="8">
    <location>
        <begin position="147"/>
        <end position="176"/>
    </location>
</feature>
<dbReference type="Pfam" id="PF01032">
    <property type="entry name" value="FecCD"/>
    <property type="match status" value="1"/>
</dbReference>
<evidence type="ECO:0000313" key="9">
    <source>
        <dbReference type="EMBL" id="SON52312.1"/>
    </source>
</evidence>
<dbReference type="Proteomes" id="UP000235828">
    <property type="component" value="Chromosome B"/>
</dbReference>
<dbReference type="PANTHER" id="PTHR30472:SF19">
    <property type="entry name" value="PETROBACTIN IMPORT SYSTEM PERMEASE PROTEIN YCLO"/>
    <property type="match status" value="1"/>
</dbReference>
<dbReference type="InterPro" id="IPR000522">
    <property type="entry name" value="ABC_transptr_permease_BtuC"/>
</dbReference>
<evidence type="ECO:0000256" key="8">
    <source>
        <dbReference type="SAM" id="Phobius"/>
    </source>
</evidence>
<comment type="similarity">
    <text evidence="2">Belongs to the binding-protein-dependent transport system permease family. FecCD subfamily.</text>
</comment>